<evidence type="ECO:0000313" key="4">
    <source>
        <dbReference type="Proteomes" id="UP000054248"/>
    </source>
</evidence>
<feature type="region of interest" description="Disordered" evidence="1">
    <location>
        <begin position="111"/>
        <end position="141"/>
    </location>
</feature>
<evidence type="ECO:0000313" key="3">
    <source>
        <dbReference type="EMBL" id="KIO34459.1"/>
    </source>
</evidence>
<feature type="region of interest" description="Disordered" evidence="1">
    <location>
        <begin position="384"/>
        <end position="472"/>
    </location>
</feature>
<evidence type="ECO:0000256" key="1">
    <source>
        <dbReference type="SAM" id="MobiDB-lite"/>
    </source>
</evidence>
<dbReference type="Gene3D" id="4.10.240.10">
    <property type="entry name" value="Zn(2)-C6 fungal-type DNA-binding domain"/>
    <property type="match status" value="1"/>
</dbReference>
<proteinExistence type="predicted"/>
<sequence>MLYPRSNDPYPRGVSPETAAANAAALAQAAEAAARVNSRHHDMLNAVNGPPLTPDPNMHMPGPVGGFHGGPPPPMGPTPPIPVPGPQQGPMPGPGMPQQLPPMRGKTFVPPSMVPSQVNGGPPRPEESGGGGSPPPILAPFDPRPNPMACLFCRQRKIRCIGHKPHPCEICVKRGFVCSYDWISRRGKRKPKNPDGTPIDPPAGSVSVAVSGDGPQTVGGVPVVVPPTGPPGPHPPPPAVGMHPAPGMHPGMHMGVMPPGQPGPDGSVPPFAFTFIPGHPGQPFPAHMAHPTAQLPPQTPGSLPPSGPSSAAGGSPSARQGSTSDEMAIDPSLMDNQAPNTNGAAAGGGDPSIQCTFCKEQDLDCGGSPSEPCLNCSRRQLPCKYEPESKAPGGKKRGGAQNGRGKKKRGAVEETAAAGKRQKVVHPPQEDVSMNGDATPANGASADGDAEMDDQAEANSAKDDDEASKTGSAAAVEATLSFVPVAKSWSELSGAGSPTRAMARRIVENFQEAFTMIINRGMGPFLAALIGSSMGQGVAEHSLSGANEPSSHPLVNFQVAQPLTFPSSLNKCTVEVIHHNFANSYYQPAIAEWKPPKDCGSPLDWVGVSGNYTATSNGYFNAPDSWIPALPKDTTLGKGPFREVQLLVDGQLAGFVSPYPILFTGANVPLIWRPASAYGAFDQPTYKVDLTPFIPILADGKNHTVTINVVSAEPDHTILGNWWVSGNIQFILDPSEKPTKGLIMRYFASPYATSHISGIKHKKSGDVNITVTAEHSLQIEAVLLTGSGTTSTVAWEQSYSFSNTQSYIDNATYQVSRQIAGGWSRSIHGGVVKLEDRFFWPLTVDFWTVDSDYGSGWGTIFDHGYDRSETLPPLMGANTKISYQRRSEGSRFKPIDSQRINSAASNLSFSYSDNKDNTYWRALKTDNGTITTDETGGTLANGQAEPRSFTKTGTDVGNEGVARVHGSRYQ</sequence>
<dbReference type="HOGENOM" id="CLU_305700_0_0_1"/>
<feature type="compositionally biased region" description="Low complexity" evidence="1">
    <location>
        <begin position="308"/>
        <end position="322"/>
    </location>
</feature>
<feature type="domain" description="Zn(2)-C6 fungal-type" evidence="2">
    <location>
        <begin position="149"/>
        <end position="180"/>
    </location>
</feature>
<protein>
    <recommendedName>
        <fullName evidence="2">Zn(2)-C6 fungal-type domain-containing protein</fullName>
    </recommendedName>
</protein>
<evidence type="ECO:0000259" key="2">
    <source>
        <dbReference type="PROSITE" id="PS50048"/>
    </source>
</evidence>
<dbReference type="GO" id="GO:0000981">
    <property type="term" value="F:DNA-binding transcription factor activity, RNA polymerase II-specific"/>
    <property type="evidence" value="ECO:0007669"/>
    <property type="project" value="InterPro"/>
</dbReference>
<dbReference type="SMART" id="SM00066">
    <property type="entry name" value="GAL4"/>
    <property type="match status" value="2"/>
</dbReference>
<dbReference type="CDD" id="cd00067">
    <property type="entry name" value="GAL4"/>
    <property type="match status" value="2"/>
</dbReference>
<dbReference type="Pfam" id="PF00172">
    <property type="entry name" value="Zn_clus"/>
    <property type="match status" value="1"/>
</dbReference>
<dbReference type="InterPro" id="IPR056948">
    <property type="entry name" value="PNGaseA_N"/>
</dbReference>
<feature type="compositionally biased region" description="Low complexity" evidence="1">
    <location>
        <begin position="240"/>
        <end position="258"/>
    </location>
</feature>
<dbReference type="Pfam" id="PF25156">
    <property type="entry name" value="PNGase_A_C"/>
    <property type="match status" value="1"/>
</dbReference>
<dbReference type="Pfam" id="PF12222">
    <property type="entry name" value="PNGaseA"/>
    <property type="match status" value="2"/>
</dbReference>
<organism evidence="3 4">
    <name type="scientific">Tulasnella calospora MUT 4182</name>
    <dbReference type="NCBI Taxonomy" id="1051891"/>
    <lineage>
        <taxon>Eukaryota</taxon>
        <taxon>Fungi</taxon>
        <taxon>Dikarya</taxon>
        <taxon>Basidiomycota</taxon>
        <taxon>Agaricomycotina</taxon>
        <taxon>Agaricomycetes</taxon>
        <taxon>Cantharellales</taxon>
        <taxon>Tulasnellaceae</taxon>
        <taxon>Tulasnella</taxon>
    </lineage>
</organism>
<dbReference type="InterPro" id="IPR001138">
    <property type="entry name" value="Zn2Cys6_DnaBD"/>
</dbReference>
<dbReference type="STRING" id="1051891.A0A0C3QYR9"/>
<feature type="compositionally biased region" description="Basic residues" evidence="1">
    <location>
        <begin position="393"/>
        <end position="409"/>
    </location>
</feature>
<reference evidence="4" key="2">
    <citation type="submission" date="2015-01" db="EMBL/GenBank/DDBJ databases">
        <title>Evolutionary Origins and Diversification of the Mycorrhizal Mutualists.</title>
        <authorList>
            <consortium name="DOE Joint Genome Institute"/>
            <consortium name="Mycorrhizal Genomics Consortium"/>
            <person name="Kohler A."/>
            <person name="Kuo A."/>
            <person name="Nagy L.G."/>
            <person name="Floudas D."/>
            <person name="Copeland A."/>
            <person name="Barry K.W."/>
            <person name="Cichocki N."/>
            <person name="Veneault-Fourrey C."/>
            <person name="LaButti K."/>
            <person name="Lindquist E.A."/>
            <person name="Lipzen A."/>
            <person name="Lundell T."/>
            <person name="Morin E."/>
            <person name="Murat C."/>
            <person name="Riley R."/>
            <person name="Ohm R."/>
            <person name="Sun H."/>
            <person name="Tunlid A."/>
            <person name="Henrissat B."/>
            <person name="Grigoriev I.V."/>
            <person name="Hibbett D.S."/>
            <person name="Martin F."/>
        </authorList>
    </citation>
    <scope>NUCLEOTIDE SEQUENCE [LARGE SCALE GENOMIC DNA]</scope>
    <source>
        <strain evidence="4">MUT 4182</strain>
    </source>
</reference>
<gene>
    <name evidence="3" type="ORF">M407DRAFT_218690</name>
</gene>
<dbReference type="InterPro" id="IPR036864">
    <property type="entry name" value="Zn2-C6_fun-type_DNA-bd_sf"/>
</dbReference>
<dbReference type="GO" id="GO:0008270">
    <property type="term" value="F:zinc ion binding"/>
    <property type="evidence" value="ECO:0007669"/>
    <property type="project" value="InterPro"/>
</dbReference>
<feature type="region of interest" description="Disordered" evidence="1">
    <location>
        <begin position="225"/>
        <end position="347"/>
    </location>
</feature>
<dbReference type="OrthoDB" id="39175at2759"/>
<feature type="compositionally biased region" description="Pro residues" evidence="1">
    <location>
        <begin position="225"/>
        <end position="239"/>
    </location>
</feature>
<feature type="region of interest" description="Disordered" evidence="1">
    <location>
        <begin position="186"/>
        <end position="213"/>
    </location>
</feature>
<dbReference type="AlphaFoldDB" id="A0A0C3QYR9"/>
<feature type="compositionally biased region" description="Pro residues" evidence="1">
    <location>
        <begin position="297"/>
        <end position="307"/>
    </location>
</feature>
<dbReference type="InterPro" id="IPR021102">
    <property type="entry name" value="PNGase_A"/>
</dbReference>
<feature type="region of interest" description="Disordered" evidence="1">
    <location>
        <begin position="66"/>
        <end position="93"/>
    </location>
</feature>
<dbReference type="PROSITE" id="PS50048">
    <property type="entry name" value="ZN2_CY6_FUNGAL_2"/>
    <property type="match status" value="2"/>
</dbReference>
<dbReference type="SUPFAM" id="SSF57701">
    <property type="entry name" value="Zn2/Cys6 DNA-binding domain"/>
    <property type="match status" value="1"/>
</dbReference>
<dbReference type="PROSITE" id="PS00463">
    <property type="entry name" value="ZN2_CY6_FUNGAL_1"/>
    <property type="match status" value="1"/>
</dbReference>
<reference evidence="3 4" key="1">
    <citation type="submission" date="2014-04" db="EMBL/GenBank/DDBJ databases">
        <authorList>
            <consortium name="DOE Joint Genome Institute"/>
            <person name="Kuo A."/>
            <person name="Girlanda M."/>
            <person name="Perotto S."/>
            <person name="Kohler A."/>
            <person name="Nagy L.G."/>
            <person name="Floudas D."/>
            <person name="Copeland A."/>
            <person name="Barry K.W."/>
            <person name="Cichocki N."/>
            <person name="Veneault-Fourrey C."/>
            <person name="LaButti K."/>
            <person name="Lindquist E.A."/>
            <person name="Lipzen A."/>
            <person name="Lundell T."/>
            <person name="Morin E."/>
            <person name="Murat C."/>
            <person name="Sun H."/>
            <person name="Tunlid A."/>
            <person name="Henrissat B."/>
            <person name="Grigoriev I.V."/>
            <person name="Hibbett D.S."/>
            <person name="Martin F."/>
            <person name="Nordberg H.P."/>
            <person name="Cantor M.N."/>
            <person name="Hua S.X."/>
        </authorList>
    </citation>
    <scope>NUCLEOTIDE SEQUENCE [LARGE SCALE GENOMIC DNA]</scope>
    <source>
        <strain evidence="3 4">MUT 4182</strain>
    </source>
</reference>
<feature type="compositionally biased region" description="Polar residues" evidence="1">
    <location>
        <begin position="930"/>
        <end position="941"/>
    </location>
</feature>
<name>A0A0C3QYR9_9AGAM</name>
<keyword evidence="4" id="KW-1185">Reference proteome</keyword>
<feature type="compositionally biased region" description="Pro residues" evidence="1">
    <location>
        <begin position="70"/>
        <end position="93"/>
    </location>
</feature>
<feature type="region of interest" description="Disordered" evidence="1">
    <location>
        <begin position="930"/>
        <end position="970"/>
    </location>
</feature>
<dbReference type="Proteomes" id="UP000054248">
    <property type="component" value="Unassembled WGS sequence"/>
</dbReference>
<dbReference type="PANTHER" id="PTHR31104">
    <property type="entry name" value="PEPTIDE-N4-(N-ACETYL-BETA-GLUCOSAMINYL)ASPARAGINE AMIDASE A PROTEIN"/>
    <property type="match status" value="1"/>
</dbReference>
<accession>A0A0C3QYR9</accession>
<dbReference type="EMBL" id="KN822943">
    <property type="protein sequence ID" value="KIO34459.1"/>
    <property type="molecule type" value="Genomic_DNA"/>
</dbReference>
<feature type="domain" description="Zn(2)-C6 fungal-type" evidence="2">
    <location>
        <begin position="354"/>
        <end position="385"/>
    </location>
</feature>